<feature type="region of interest" description="Disordered" evidence="1">
    <location>
        <begin position="169"/>
        <end position="227"/>
    </location>
</feature>
<feature type="compositionally biased region" description="Polar residues" evidence="1">
    <location>
        <begin position="321"/>
        <end position="332"/>
    </location>
</feature>
<name>K3WFA9_GLOUD</name>
<proteinExistence type="predicted"/>
<evidence type="ECO:0000256" key="1">
    <source>
        <dbReference type="SAM" id="MobiDB-lite"/>
    </source>
</evidence>
<reference evidence="3" key="1">
    <citation type="journal article" date="2010" name="Genome Biol.">
        <title>Genome sequence of the necrotrophic plant pathogen Pythium ultimum reveals original pathogenicity mechanisms and effector repertoire.</title>
        <authorList>
            <person name="Levesque C.A."/>
            <person name="Brouwer H."/>
            <person name="Cano L."/>
            <person name="Hamilton J.P."/>
            <person name="Holt C."/>
            <person name="Huitema E."/>
            <person name="Raffaele S."/>
            <person name="Robideau G.P."/>
            <person name="Thines M."/>
            <person name="Win J."/>
            <person name="Zerillo M.M."/>
            <person name="Beakes G.W."/>
            <person name="Boore J.L."/>
            <person name="Busam D."/>
            <person name="Dumas B."/>
            <person name="Ferriera S."/>
            <person name="Fuerstenberg S.I."/>
            <person name="Gachon C.M."/>
            <person name="Gaulin E."/>
            <person name="Govers F."/>
            <person name="Grenville-Briggs L."/>
            <person name="Horner N."/>
            <person name="Hostetler J."/>
            <person name="Jiang R.H."/>
            <person name="Johnson J."/>
            <person name="Krajaejun T."/>
            <person name="Lin H."/>
            <person name="Meijer H.J."/>
            <person name="Moore B."/>
            <person name="Morris P."/>
            <person name="Phuntmart V."/>
            <person name="Puiu D."/>
            <person name="Shetty J."/>
            <person name="Stajich J.E."/>
            <person name="Tripathy S."/>
            <person name="Wawra S."/>
            <person name="van West P."/>
            <person name="Whitty B.R."/>
            <person name="Coutinho P.M."/>
            <person name="Henrissat B."/>
            <person name="Martin F."/>
            <person name="Thomas P.D."/>
            <person name="Tyler B.M."/>
            <person name="De Vries R.P."/>
            <person name="Kamoun S."/>
            <person name="Yandell M."/>
            <person name="Tisserat N."/>
            <person name="Buell C.R."/>
        </authorList>
    </citation>
    <scope>NUCLEOTIDE SEQUENCE</scope>
    <source>
        <strain evidence="3">DAOM:BR144</strain>
    </source>
</reference>
<organism evidence="2 3">
    <name type="scientific">Globisporangium ultimum (strain ATCC 200006 / CBS 805.95 / DAOM BR144)</name>
    <name type="common">Pythium ultimum</name>
    <dbReference type="NCBI Taxonomy" id="431595"/>
    <lineage>
        <taxon>Eukaryota</taxon>
        <taxon>Sar</taxon>
        <taxon>Stramenopiles</taxon>
        <taxon>Oomycota</taxon>
        <taxon>Peronosporomycetes</taxon>
        <taxon>Pythiales</taxon>
        <taxon>Pythiaceae</taxon>
        <taxon>Globisporangium</taxon>
    </lineage>
</organism>
<reference evidence="2" key="3">
    <citation type="submission" date="2015-02" db="UniProtKB">
        <authorList>
            <consortium name="EnsemblProtists"/>
        </authorList>
    </citation>
    <scope>IDENTIFICATION</scope>
    <source>
        <strain evidence="2">DAOM BR144</strain>
    </source>
</reference>
<feature type="region of interest" description="Disordered" evidence="1">
    <location>
        <begin position="110"/>
        <end position="137"/>
    </location>
</feature>
<keyword evidence="3" id="KW-1185">Reference proteome</keyword>
<dbReference type="Proteomes" id="UP000019132">
    <property type="component" value="Unassembled WGS sequence"/>
</dbReference>
<feature type="region of interest" description="Disordered" evidence="1">
    <location>
        <begin position="307"/>
        <end position="349"/>
    </location>
</feature>
<feature type="compositionally biased region" description="Polar residues" evidence="1">
    <location>
        <begin position="376"/>
        <end position="390"/>
    </location>
</feature>
<dbReference type="EnsemblProtists" id="PYU1_T003650">
    <property type="protein sequence ID" value="PYU1_T003650"/>
    <property type="gene ID" value="PYU1_G003640"/>
</dbReference>
<evidence type="ECO:0000313" key="3">
    <source>
        <dbReference type="Proteomes" id="UP000019132"/>
    </source>
</evidence>
<feature type="compositionally biased region" description="Basic and acidic residues" evidence="1">
    <location>
        <begin position="113"/>
        <end position="123"/>
    </location>
</feature>
<sequence>MDANNDGALASSSTGVMPMGNADVSVRTQMQKALGKYTARECTLLCEVILQQIKENSTLPGVLESDFSPAHIAWDRIAQKMLTLHRLSIRPRDAQELWKFLAYAEQPASTRKCKTEKPVHEGDGTDEELLPASDDDDYDIPVDVINEKHKQNRPNLVGIPSMMELPESDDVHEDGGIASDTTTKEANASEATEPQVIVNRPILPEEKAPSKETILASEGRTKEKNGAVASGDVVKTSVHTVENASSQGSRAVPHDPSARLRLYPVYELPTGAPDCWQKPFQLKEMLPLTFVAGTFLKRKVDLLADPKAADGGQKKPKPTKVPTSAGTANINAPTPRAPYVPSSTPPPQASPPCDAFHFFTRMFKENPASVMDAPPQVTQQPTSTDSRSMPTDATTLQQLFASASASVRSKCEQLALDDLDRYNRECVRRRIWEKAMSSQTNSPIPSPANPTAQLTSANDTSSKSAAISTLGAAQIPGSTLISSAASVTANTVMSTAAASRAMPNAQQ</sequence>
<dbReference type="EMBL" id="GL376638">
    <property type="status" value="NOT_ANNOTATED_CDS"/>
    <property type="molecule type" value="Genomic_DNA"/>
</dbReference>
<feature type="region of interest" description="Disordered" evidence="1">
    <location>
        <begin position="371"/>
        <end position="390"/>
    </location>
</feature>
<reference evidence="3" key="2">
    <citation type="submission" date="2010-04" db="EMBL/GenBank/DDBJ databases">
        <authorList>
            <person name="Buell R."/>
            <person name="Hamilton J."/>
            <person name="Hostetler J."/>
        </authorList>
    </citation>
    <scope>NUCLEOTIDE SEQUENCE [LARGE SCALE GENOMIC DNA]</scope>
    <source>
        <strain evidence="3">DAOM:BR144</strain>
    </source>
</reference>
<feature type="compositionally biased region" description="Pro residues" evidence="1">
    <location>
        <begin position="335"/>
        <end position="349"/>
    </location>
</feature>
<evidence type="ECO:0000313" key="2">
    <source>
        <dbReference type="EnsemblProtists" id="PYU1_T003650"/>
    </source>
</evidence>
<dbReference type="AlphaFoldDB" id="K3WFA9"/>
<accession>K3WFA9</accession>
<protein>
    <submittedName>
        <fullName evidence="2">Uncharacterized protein</fullName>
    </submittedName>
</protein>
<dbReference type="InParanoid" id="K3WFA9"/>
<dbReference type="HOGENOM" id="CLU_538068_0_0_1"/>
<feature type="region of interest" description="Disordered" evidence="1">
    <location>
        <begin position="436"/>
        <end position="466"/>
    </location>
</feature>
<feature type="compositionally biased region" description="Polar residues" evidence="1">
    <location>
        <begin position="179"/>
        <end position="192"/>
    </location>
</feature>
<dbReference type="VEuPathDB" id="FungiDB:PYU1_G003640"/>
<feature type="compositionally biased region" description="Acidic residues" evidence="1">
    <location>
        <begin position="124"/>
        <end position="137"/>
    </location>
</feature>
<dbReference type="eggNOG" id="ENOG502S7TM">
    <property type="taxonomic scope" value="Eukaryota"/>
</dbReference>